<keyword evidence="2" id="KW-0328">Glycosyltransferase</keyword>
<dbReference type="GO" id="GO:0016757">
    <property type="term" value="F:glycosyltransferase activity"/>
    <property type="evidence" value="ECO:0007669"/>
    <property type="project" value="UniProtKB-KW"/>
</dbReference>
<gene>
    <name evidence="5" type="ORF">G7043_09740</name>
</gene>
<dbReference type="PANTHER" id="PTHR43685:SF5">
    <property type="entry name" value="GLYCOSYLTRANSFERASE EPSE-RELATED"/>
    <property type="match status" value="1"/>
</dbReference>
<name>A0A7C9RNZ8_9PSEU</name>
<protein>
    <submittedName>
        <fullName evidence="5">Glycosyltransferase</fullName>
    </submittedName>
</protein>
<dbReference type="PANTHER" id="PTHR43685">
    <property type="entry name" value="GLYCOSYLTRANSFERASE"/>
    <property type="match status" value="1"/>
</dbReference>
<dbReference type="Proteomes" id="UP000481360">
    <property type="component" value="Unassembled WGS sequence"/>
</dbReference>
<organism evidence="5 6">
    <name type="scientific">Lentzea alba</name>
    <dbReference type="NCBI Taxonomy" id="2714351"/>
    <lineage>
        <taxon>Bacteria</taxon>
        <taxon>Bacillati</taxon>
        <taxon>Actinomycetota</taxon>
        <taxon>Actinomycetes</taxon>
        <taxon>Pseudonocardiales</taxon>
        <taxon>Pseudonocardiaceae</taxon>
        <taxon>Lentzea</taxon>
    </lineage>
</organism>
<keyword evidence="6" id="KW-1185">Reference proteome</keyword>
<dbReference type="Pfam" id="PF00535">
    <property type="entry name" value="Glycos_transf_2"/>
    <property type="match status" value="1"/>
</dbReference>
<keyword evidence="3 5" id="KW-0808">Transferase</keyword>
<dbReference type="EMBL" id="JAAMPJ010000002">
    <property type="protein sequence ID" value="NGY59204.1"/>
    <property type="molecule type" value="Genomic_DNA"/>
</dbReference>
<proteinExistence type="inferred from homology"/>
<evidence type="ECO:0000256" key="1">
    <source>
        <dbReference type="ARBA" id="ARBA00006739"/>
    </source>
</evidence>
<feature type="domain" description="Glycosyltransferase 2-like" evidence="4">
    <location>
        <begin position="6"/>
        <end position="110"/>
    </location>
</feature>
<dbReference type="Gene3D" id="3.90.550.10">
    <property type="entry name" value="Spore Coat Polysaccharide Biosynthesis Protein SpsA, Chain A"/>
    <property type="match status" value="1"/>
</dbReference>
<dbReference type="InterPro" id="IPR001173">
    <property type="entry name" value="Glyco_trans_2-like"/>
</dbReference>
<comment type="caution">
    <text evidence="5">The sequence shown here is derived from an EMBL/GenBank/DDBJ whole genome shotgun (WGS) entry which is preliminary data.</text>
</comment>
<evidence type="ECO:0000313" key="5">
    <source>
        <dbReference type="EMBL" id="NGY59204.1"/>
    </source>
</evidence>
<dbReference type="InterPro" id="IPR050834">
    <property type="entry name" value="Glycosyltransf_2"/>
</dbReference>
<evidence type="ECO:0000259" key="4">
    <source>
        <dbReference type="Pfam" id="PF00535"/>
    </source>
</evidence>
<dbReference type="AlphaFoldDB" id="A0A7C9RNZ8"/>
<comment type="similarity">
    <text evidence="1">Belongs to the glycosyltransferase 2 family.</text>
</comment>
<reference evidence="5 6" key="1">
    <citation type="submission" date="2020-03" db="EMBL/GenBank/DDBJ databases">
        <title>Isolation and identification of active actinomycetes.</title>
        <authorList>
            <person name="Sun X."/>
        </authorList>
    </citation>
    <scope>NUCLEOTIDE SEQUENCE [LARGE SCALE GENOMIC DNA]</scope>
    <source>
        <strain evidence="5 6">NEAU-D13</strain>
    </source>
</reference>
<dbReference type="SUPFAM" id="SSF53448">
    <property type="entry name" value="Nucleotide-diphospho-sugar transferases"/>
    <property type="match status" value="1"/>
</dbReference>
<sequence length="249" mass="27322">MMRTISVVTPVHPPHTRFLPEAYESLCAQELPEGWSWEWVIQHDGDAESEPSFGDPRVTFSASPAAGAAGARNMALARSRGEFVRNLDADDLLVDGALRRDVEVLVRHAHVGWVTSAALDLLPDGEVVSWASGDPGEGVVEPGWMLDVFISGEWRLPVVPGTMCVRRDLLLALGGWMALPRSEDTGLLMALQTVSAGYFIATPSMLYRKHGVQVTAGNLHNDPVDKKLRYGMIVDRAQALRHMYTQPAR</sequence>
<accession>A0A7C9RNZ8</accession>
<dbReference type="InterPro" id="IPR029044">
    <property type="entry name" value="Nucleotide-diphossugar_trans"/>
</dbReference>
<evidence type="ECO:0000256" key="2">
    <source>
        <dbReference type="ARBA" id="ARBA00022676"/>
    </source>
</evidence>
<evidence type="ECO:0000256" key="3">
    <source>
        <dbReference type="ARBA" id="ARBA00022679"/>
    </source>
</evidence>
<evidence type="ECO:0000313" key="6">
    <source>
        <dbReference type="Proteomes" id="UP000481360"/>
    </source>
</evidence>